<evidence type="ECO:0000313" key="1">
    <source>
        <dbReference type="EMBL" id="MBB5048689.1"/>
    </source>
</evidence>
<proteinExistence type="predicted"/>
<dbReference type="EMBL" id="JACHIH010000024">
    <property type="protein sequence ID" value="MBB5048689.1"/>
    <property type="molecule type" value="Genomic_DNA"/>
</dbReference>
<dbReference type="Proteomes" id="UP000542353">
    <property type="component" value="Unassembled WGS sequence"/>
</dbReference>
<accession>A0A7W7Z652</accession>
<gene>
    <name evidence="1" type="ORF">HNR60_003457</name>
</gene>
<reference evidence="1 2" key="1">
    <citation type="submission" date="2020-08" db="EMBL/GenBank/DDBJ databases">
        <title>Genomic Encyclopedia of Type Strains, Phase IV (KMG-IV): sequencing the most valuable type-strain genomes for metagenomic binning, comparative biology and taxonomic classification.</title>
        <authorList>
            <person name="Goeker M."/>
        </authorList>
    </citation>
    <scope>NUCLEOTIDE SEQUENCE [LARGE SCALE GENOMIC DNA]</scope>
    <source>
        <strain evidence="1 2">DSM 12706</strain>
    </source>
</reference>
<keyword evidence="2" id="KW-1185">Reference proteome</keyword>
<comment type="caution">
    <text evidence="1">The sequence shown here is derived from an EMBL/GenBank/DDBJ whole genome shotgun (WGS) entry which is preliminary data.</text>
</comment>
<dbReference type="AlphaFoldDB" id="A0A7W7Z652"/>
<name>A0A7W7Z652_9BRAD</name>
<organism evidence="1 2">
    <name type="scientific">Rhodopseudomonas rhenobacensis</name>
    <dbReference type="NCBI Taxonomy" id="87461"/>
    <lineage>
        <taxon>Bacteria</taxon>
        <taxon>Pseudomonadati</taxon>
        <taxon>Pseudomonadota</taxon>
        <taxon>Alphaproteobacteria</taxon>
        <taxon>Hyphomicrobiales</taxon>
        <taxon>Nitrobacteraceae</taxon>
        <taxon>Rhodopseudomonas</taxon>
    </lineage>
</organism>
<evidence type="ECO:0000313" key="2">
    <source>
        <dbReference type="Proteomes" id="UP000542353"/>
    </source>
</evidence>
<sequence>MAHAPATTSLGNDKKMSSTLRLPANLPVRFCVGRRDGLTSHSWRVWSERRSEIYLACRDAFQDIKVSLHSSGRWRMGFTKEAIEADPTLIAKGRNRAWDVWDKPDPQLPNVVVAFGLYFPQSEFLVTPEQRTARSWKEVRYIPPACTGRVNIVSLCIAGQGVPFDPDIVHLGRFELPQNRWAHVIAHETDAADIVRKTRHIRTRLKNESERRGRALPADSFGYFLARANDGRRSLLGLRVVAEDDSQ</sequence>
<protein>
    <submittedName>
        <fullName evidence="1">Uncharacterized protein</fullName>
    </submittedName>
</protein>